<protein>
    <submittedName>
        <fullName evidence="1">Nicotinamide nucleotide adenylyltransferase 1</fullName>
    </submittedName>
</protein>
<dbReference type="GO" id="GO:0009435">
    <property type="term" value="P:NAD+ biosynthetic process"/>
    <property type="evidence" value="ECO:0007669"/>
    <property type="project" value="TreeGrafter"/>
</dbReference>
<evidence type="ECO:0000313" key="1">
    <source>
        <dbReference type="Ensembl" id="ENSPKIP00000010191.1"/>
    </source>
</evidence>
<sequence>MAKLAVEDHSWIELDSWESRQAEWLETVKVLHQSDGPDYHKLVEFSFSYPLPSELSMCMSVDASCLRDAPRLMLLCGADMLNSFVVPGLWKLEHIEEIIKNFGLVCITDDGSDLEAIIQGSDDLRGHYSGLRPPLATLPQHPRIARVARDIRRSVRYLLPDPVLSYIQEWRLYTAESEQTNADVLLAPPSHLSLGWRSLRWLNSSVAGPRGWMRSAQSSSRLWMLQGCPG</sequence>
<evidence type="ECO:0000313" key="2">
    <source>
        <dbReference type="Proteomes" id="UP000261540"/>
    </source>
</evidence>
<organism evidence="1 2">
    <name type="scientific">Paramormyrops kingsleyae</name>
    <dbReference type="NCBI Taxonomy" id="1676925"/>
    <lineage>
        <taxon>Eukaryota</taxon>
        <taxon>Metazoa</taxon>
        <taxon>Chordata</taxon>
        <taxon>Craniata</taxon>
        <taxon>Vertebrata</taxon>
        <taxon>Euteleostomi</taxon>
        <taxon>Actinopterygii</taxon>
        <taxon>Neopterygii</taxon>
        <taxon>Teleostei</taxon>
        <taxon>Osteoglossocephala</taxon>
        <taxon>Osteoglossomorpha</taxon>
        <taxon>Osteoglossiformes</taxon>
        <taxon>Mormyridae</taxon>
        <taxon>Paramormyrops</taxon>
    </lineage>
</organism>
<dbReference type="AlphaFoldDB" id="A0A3B3QXM8"/>
<dbReference type="SUPFAM" id="SSF52374">
    <property type="entry name" value="Nucleotidylyl transferase"/>
    <property type="match status" value="1"/>
</dbReference>
<dbReference type="GO" id="GO:0004515">
    <property type="term" value="F:nicotinate-nucleotide adenylyltransferase activity"/>
    <property type="evidence" value="ECO:0007669"/>
    <property type="project" value="TreeGrafter"/>
</dbReference>
<proteinExistence type="predicted"/>
<reference evidence="1" key="1">
    <citation type="submission" date="2025-08" db="UniProtKB">
        <authorList>
            <consortium name="Ensembl"/>
        </authorList>
    </citation>
    <scope>IDENTIFICATION</scope>
</reference>
<dbReference type="PANTHER" id="PTHR12039:SF20">
    <property type="entry name" value="NICOTINAMIDE_NICOTINIC ACID MONONUCLEOTIDE ADENYLYLTRANSFERASE 3-LIKE"/>
    <property type="match status" value="1"/>
</dbReference>
<name>A0A3B3QXM8_9TELE</name>
<dbReference type="Gene3D" id="3.40.50.620">
    <property type="entry name" value="HUPs"/>
    <property type="match status" value="1"/>
</dbReference>
<dbReference type="GO" id="GO:0000309">
    <property type="term" value="F:nicotinamide-nucleotide adenylyltransferase activity"/>
    <property type="evidence" value="ECO:0007669"/>
    <property type="project" value="TreeGrafter"/>
</dbReference>
<accession>A0A3B3QXM8</accession>
<dbReference type="PANTHER" id="PTHR12039">
    <property type="entry name" value="NICOTINAMIDE MONONUCLEOTIDE ADENYLYLTRANSFERASE"/>
    <property type="match status" value="1"/>
</dbReference>
<dbReference type="Proteomes" id="UP000261540">
    <property type="component" value="Unplaced"/>
</dbReference>
<keyword evidence="2" id="KW-1185">Reference proteome</keyword>
<dbReference type="STRING" id="1676925.ENSPKIP00000010191"/>
<dbReference type="GeneTree" id="ENSGT00950000183179"/>
<dbReference type="InterPro" id="IPR051182">
    <property type="entry name" value="Euk_NMN_adenylyltrnsfrase"/>
</dbReference>
<reference evidence="1" key="2">
    <citation type="submission" date="2025-09" db="UniProtKB">
        <authorList>
            <consortium name="Ensembl"/>
        </authorList>
    </citation>
    <scope>IDENTIFICATION</scope>
</reference>
<dbReference type="Ensembl" id="ENSPKIT00000034316.1">
    <property type="protein sequence ID" value="ENSPKIP00000010191.1"/>
    <property type="gene ID" value="ENSPKIG00000025006.1"/>
</dbReference>
<dbReference type="InterPro" id="IPR014729">
    <property type="entry name" value="Rossmann-like_a/b/a_fold"/>
</dbReference>